<keyword evidence="1 5" id="KW-0436">Ligase</keyword>
<dbReference type="HAMAP" id="MF_01609">
    <property type="entry name" value="Glu_cys_ligase_2"/>
    <property type="match status" value="1"/>
</dbReference>
<dbReference type="Pfam" id="PF04107">
    <property type="entry name" value="GCS2"/>
    <property type="match status" value="1"/>
</dbReference>
<keyword evidence="2 5" id="KW-0547">Nucleotide-binding</keyword>
<sequence>MSELLTIGVEEEFFVIDPRNRRPVNDITALLESAHGISDGSDSYSAELRTCMVESKTGVCRTLTEVRDQVGRLRSGLARAAAETGTRIAAAGTFPLADWRHQDFDTQPRTKFIVDRYARMARTHVMCACQVHVGVADPDTRIQVMNRVRPWLPLLSALSASSPFWMGEDTGYASYRSTVWQSWPMGGIPPTFGSDKEYRERMRTLVATDIIADIGQIYWDVRPGTNYDTVEFRPADACTTVDDTVLQAALCRALVLHALGELDRGAQALDVRDEVLRAAKWRAARYGLAADLLDPLAAELVPAGALIDRMLRMLRPALEDVGDWDEVIHLIDRKKVDGTSAERQRAIVTGGGTVEDVADLLVRQTVSHQQGGVRVDE</sequence>
<organism evidence="6 7">
    <name type="scientific">Nocardia iowensis</name>
    <dbReference type="NCBI Taxonomy" id="204891"/>
    <lineage>
        <taxon>Bacteria</taxon>
        <taxon>Bacillati</taxon>
        <taxon>Actinomycetota</taxon>
        <taxon>Actinomycetes</taxon>
        <taxon>Mycobacteriales</taxon>
        <taxon>Nocardiaceae</taxon>
        <taxon>Nocardia</taxon>
    </lineage>
</organism>
<comment type="catalytic activity">
    <reaction evidence="4 5">
        <text>L-cysteine + L-glutamate + ATP = gamma-L-glutamyl-L-cysteine + ADP + phosphate + H(+)</text>
        <dbReference type="Rhea" id="RHEA:13285"/>
        <dbReference type="ChEBI" id="CHEBI:15378"/>
        <dbReference type="ChEBI" id="CHEBI:29985"/>
        <dbReference type="ChEBI" id="CHEBI:30616"/>
        <dbReference type="ChEBI" id="CHEBI:35235"/>
        <dbReference type="ChEBI" id="CHEBI:43474"/>
        <dbReference type="ChEBI" id="CHEBI:58173"/>
        <dbReference type="ChEBI" id="CHEBI:456216"/>
        <dbReference type="EC" id="6.3.2.2"/>
    </reaction>
</comment>
<keyword evidence="3 5" id="KW-0067">ATP-binding</keyword>
<evidence type="ECO:0000313" key="6">
    <source>
        <dbReference type="EMBL" id="QXN93128.1"/>
    </source>
</evidence>
<evidence type="ECO:0000256" key="1">
    <source>
        <dbReference type="ARBA" id="ARBA00022598"/>
    </source>
</evidence>
<name>A0ABX8RU08_NOCIO</name>
<dbReference type="RefSeq" id="WP_218474912.1">
    <property type="nucleotide sequence ID" value="NZ_BAABJN010000001.1"/>
</dbReference>
<reference evidence="6 7" key="1">
    <citation type="submission" date="2021-07" db="EMBL/GenBank/DDBJ databases">
        <title>Whole Genome Sequence of Nocardia Iowensis.</title>
        <authorList>
            <person name="Lamm A."/>
            <person name="Collins-Fairclough A.M."/>
            <person name="Bunk B."/>
            <person name="Sproer C."/>
        </authorList>
    </citation>
    <scope>NUCLEOTIDE SEQUENCE [LARGE SCALE GENOMIC DNA]</scope>
    <source>
        <strain evidence="6 7">NRRL 5646</strain>
    </source>
</reference>
<comment type="similarity">
    <text evidence="5">Belongs to the glutamate--cysteine ligase type 2 family. YbdK subfamily.</text>
</comment>
<evidence type="ECO:0000313" key="7">
    <source>
        <dbReference type="Proteomes" id="UP000694257"/>
    </source>
</evidence>
<dbReference type="PANTHER" id="PTHR36510">
    <property type="entry name" value="GLUTAMATE--CYSTEINE LIGASE 2-RELATED"/>
    <property type="match status" value="1"/>
</dbReference>
<comment type="function">
    <text evidence="5">ATP-dependent carboxylate-amine ligase which exhibits weak glutamate--cysteine ligase activity.</text>
</comment>
<dbReference type="NCBIfam" id="TIGR02050">
    <property type="entry name" value="gshA_cyan_rel"/>
    <property type="match status" value="1"/>
</dbReference>
<evidence type="ECO:0000256" key="2">
    <source>
        <dbReference type="ARBA" id="ARBA00022741"/>
    </source>
</evidence>
<dbReference type="EMBL" id="CP078145">
    <property type="protein sequence ID" value="QXN93128.1"/>
    <property type="molecule type" value="Genomic_DNA"/>
</dbReference>
<dbReference type="InterPro" id="IPR050141">
    <property type="entry name" value="GCL_type2/YbdK_subfam"/>
</dbReference>
<evidence type="ECO:0000256" key="4">
    <source>
        <dbReference type="ARBA" id="ARBA00048819"/>
    </source>
</evidence>
<dbReference type="Proteomes" id="UP000694257">
    <property type="component" value="Chromosome"/>
</dbReference>
<dbReference type="GO" id="GO:0004357">
    <property type="term" value="F:glutamate-cysteine ligase activity"/>
    <property type="evidence" value="ECO:0007669"/>
    <property type="project" value="UniProtKB-EC"/>
</dbReference>
<evidence type="ECO:0000256" key="5">
    <source>
        <dbReference type="HAMAP-Rule" id="MF_01609"/>
    </source>
</evidence>
<dbReference type="InterPro" id="IPR006336">
    <property type="entry name" value="GCS2"/>
</dbReference>
<accession>A0ABX8RU08</accession>
<proteinExistence type="inferred from homology"/>
<protein>
    <recommendedName>
        <fullName evidence="5">Putative glutamate--cysteine ligase 2</fullName>
        <ecNumber evidence="5">6.3.2.2</ecNumber>
    </recommendedName>
    <alternativeName>
        <fullName evidence="5">Gamma-glutamylcysteine synthetase 2</fullName>
        <shortName evidence="5">GCS 2</shortName>
        <shortName evidence="5">Gamma-GCS 2</shortName>
    </alternativeName>
</protein>
<dbReference type="PANTHER" id="PTHR36510:SF1">
    <property type="entry name" value="GLUTAMATE--CYSTEINE LIGASE 2-RELATED"/>
    <property type="match status" value="1"/>
</dbReference>
<evidence type="ECO:0000256" key="3">
    <source>
        <dbReference type="ARBA" id="ARBA00022840"/>
    </source>
</evidence>
<gene>
    <name evidence="6" type="ORF">KV110_08495</name>
</gene>
<dbReference type="NCBIfam" id="NF010041">
    <property type="entry name" value="PRK13517.1-1"/>
    <property type="match status" value="1"/>
</dbReference>
<dbReference type="EC" id="6.3.2.2" evidence="5"/>
<dbReference type="InterPro" id="IPR011793">
    <property type="entry name" value="YbdK"/>
</dbReference>
<keyword evidence="7" id="KW-1185">Reference proteome</keyword>